<keyword evidence="1" id="KW-0472">Membrane</keyword>
<name>A0A087UFR8_STEMI</name>
<organism evidence="2 3">
    <name type="scientific">Stegodyphus mimosarum</name>
    <name type="common">African social velvet spider</name>
    <dbReference type="NCBI Taxonomy" id="407821"/>
    <lineage>
        <taxon>Eukaryota</taxon>
        <taxon>Metazoa</taxon>
        <taxon>Ecdysozoa</taxon>
        <taxon>Arthropoda</taxon>
        <taxon>Chelicerata</taxon>
        <taxon>Arachnida</taxon>
        <taxon>Araneae</taxon>
        <taxon>Araneomorphae</taxon>
        <taxon>Entelegynae</taxon>
        <taxon>Eresoidea</taxon>
        <taxon>Eresidae</taxon>
        <taxon>Stegodyphus</taxon>
    </lineage>
</organism>
<dbReference type="Proteomes" id="UP000054359">
    <property type="component" value="Unassembled WGS sequence"/>
</dbReference>
<evidence type="ECO:0000313" key="3">
    <source>
        <dbReference type="Proteomes" id="UP000054359"/>
    </source>
</evidence>
<evidence type="ECO:0000256" key="1">
    <source>
        <dbReference type="SAM" id="Phobius"/>
    </source>
</evidence>
<keyword evidence="1" id="KW-0812">Transmembrane</keyword>
<proteinExistence type="predicted"/>
<keyword evidence="1" id="KW-1133">Transmembrane helix</keyword>
<accession>A0A087UFR8</accession>
<reference evidence="2 3" key="1">
    <citation type="submission" date="2013-11" db="EMBL/GenBank/DDBJ databases">
        <title>Genome sequencing of Stegodyphus mimosarum.</title>
        <authorList>
            <person name="Bechsgaard J."/>
        </authorList>
    </citation>
    <scope>NUCLEOTIDE SEQUENCE [LARGE SCALE GENOMIC DNA]</scope>
</reference>
<protein>
    <submittedName>
        <fullName evidence="2">Uncharacterized protein</fullName>
    </submittedName>
</protein>
<gene>
    <name evidence="2" type="ORF">X975_19235</name>
</gene>
<sequence>MLLLLSIWVKVLIAVLLWLPRYLENWKNRKKSRNFIQQSPQKKNASFAPTLEAIPFLTRVSVIRAAGTEPIFAAPIRLSFRKAKQVSTSFGF</sequence>
<keyword evidence="3" id="KW-1185">Reference proteome</keyword>
<dbReference type="EMBL" id="KK119614">
    <property type="protein sequence ID" value="KFM76207.1"/>
    <property type="molecule type" value="Genomic_DNA"/>
</dbReference>
<feature type="transmembrane region" description="Helical" evidence="1">
    <location>
        <begin position="6"/>
        <end position="23"/>
    </location>
</feature>
<feature type="non-terminal residue" evidence="2">
    <location>
        <position position="92"/>
    </location>
</feature>
<dbReference type="AlphaFoldDB" id="A0A087UFR8"/>
<evidence type="ECO:0000313" key="2">
    <source>
        <dbReference type="EMBL" id="KFM76207.1"/>
    </source>
</evidence>